<dbReference type="EMBL" id="BMJJ01000001">
    <property type="protein sequence ID" value="GGD06420.1"/>
    <property type="molecule type" value="Genomic_DNA"/>
</dbReference>
<gene>
    <name evidence="1" type="ORF">GCM10011335_06720</name>
</gene>
<evidence type="ECO:0000313" key="2">
    <source>
        <dbReference type="Proteomes" id="UP000613160"/>
    </source>
</evidence>
<comment type="caution">
    <text evidence="1">The sequence shown here is derived from an EMBL/GenBank/DDBJ whole genome shotgun (WGS) entry which is preliminary data.</text>
</comment>
<name>A0A916XSZ9_9HYPH</name>
<keyword evidence="2" id="KW-1185">Reference proteome</keyword>
<dbReference type="AlphaFoldDB" id="A0A916XSZ9"/>
<dbReference type="Proteomes" id="UP000613160">
    <property type="component" value="Unassembled WGS sequence"/>
</dbReference>
<dbReference type="InterPro" id="IPR021323">
    <property type="entry name" value="DUF2927"/>
</dbReference>
<organism evidence="1 2">
    <name type="scientific">Aureimonas glaciei</name>
    <dbReference type="NCBI Taxonomy" id="1776957"/>
    <lineage>
        <taxon>Bacteria</taxon>
        <taxon>Pseudomonadati</taxon>
        <taxon>Pseudomonadota</taxon>
        <taxon>Alphaproteobacteria</taxon>
        <taxon>Hyphomicrobiales</taxon>
        <taxon>Aurantimonadaceae</taxon>
        <taxon>Aureimonas</taxon>
    </lineage>
</organism>
<protein>
    <recommendedName>
        <fullName evidence="3">DUF2927 domain-containing protein</fullName>
    </recommendedName>
</protein>
<reference evidence="1" key="2">
    <citation type="submission" date="2020-09" db="EMBL/GenBank/DDBJ databases">
        <authorList>
            <person name="Sun Q."/>
            <person name="Zhou Y."/>
        </authorList>
    </citation>
    <scope>NUCLEOTIDE SEQUENCE</scope>
    <source>
        <strain evidence="1">CGMCC 1.15493</strain>
    </source>
</reference>
<accession>A0A916XSZ9</accession>
<sequence length="223" mass="24821">MLALHPAAARPLPDDAALIAGFETIVFGTEIGGFFGSGRYVRKFSEPVRFYIEDRASKPRIPAVRRFIRSLGREIAGLKTGFARRERDANFFVHVVDRADYQAVGRRIYGSPFARVPGECVVRVQFGRSGIVRSDALIVSDEGEGLFQRCLIEEVLQGLGPLDDNPAAPDSVFNDGSDLTVFTRYDKIMLNMLYDGRLSPGMNLEAARALLPEIARSTRRRVR</sequence>
<proteinExistence type="predicted"/>
<evidence type="ECO:0008006" key="3">
    <source>
        <dbReference type="Google" id="ProtNLM"/>
    </source>
</evidence>
<evidence type="ECO:0000313" key="1">
    <source>
        <dbReference type="EMBL" id="GGD06420.1"/>
    </source>
</evidence>
<dbReference type="Pfam" id="PF11150">
    <property type="entry name" value="DUF2927"/>
    <property type="match status" value="1"/>
</dbReference>
<reference evidence="1" key="1">
    <citation type="journal article" date="2014" name="Int. J. Syst. Evol. Microbiol.">
        <title>Complete genome sequence of Corynebacterium casei LMG S-19264T (=DSM 44701T), isolated from a smear-ripened cheese.</title>
        <authorList>
            <consortium name="US DOE Joint Genome Institute (JGI-PGF)"/>
            <person name="Walter F."/>
            <person name="Albersmeier A."/>
            <person name="Kalinowski J."/>
            <person name="Ruckert C."/>
        </authorList>
    </citation>
    <scope>NUCLEOTIDE SEQUENCE</scope>
    <source>
        <strain evidence="1">CGMCC 1.15493</strain>
    </source>
</reference>